<feature type="non-terminal residue" evidence="2">
    <location>
        <position position="1"/>
    </location>
</feature>
<feature type="non-terminal residue" evidence="2">
    <location>
        <position position="281"/>
    </location>
</feature>
<gene>
    <name evidence="2" type="ORF">g.21936</name>
</gene>
<feature type="region of interest" description="Disordered" evidence="1">
    <location>
        <begin position="160"/>
        <end position="228"/>
    </location>
</feature>
<feature type="compositionally biased region" description="Polar residues" evidence="1">
    <location>
        <begin position="188"/>
        <end position="197"/>
    </location>
</feature>
<dbReference type="EMBL" id="GDHC01013335">
    <property type="protein sequence ID" value="JAQ05294.1"/>
    <property type="molecule type" value="Transcribed_RNA"/>
</dbReference>
<accession>A0A146LAD6</accession>
<sequence>FGSSSEELEVKSVSGRESPVYVESIHTCFKVAVQGNETRPSLWLNNNNGEEKMPMILTPSYRDPQPQPLDFSVKQSYNLHRHFLHSSNSETSDDEGIGPPDADTPLRDKAFCGELGFVGYQKKDVDSCGKVSWLSESAAWRQEDERKAALHARLGISDADKAVKQERGTSPAASDAGGNGEPEDLSNDSESTGSCSPTPEHRGAALNLVTEAQRRPPGSTGGQVPNNPTSIQAAIAAIQAGQLSQLMVQSQLGGASIQALQQQLHHHLQQYVLFQQQQQQQ</sequence>
<proteinExistence type="predicted"/>
<reference evidence="2" key="1">
    <citation type="journal article" date="2016" name="Gigascience">
        <title>De novo construction of an expanded transcriptome assembly for the western tarnished plant bug, Lygus hesperus.</title>
        <authorList>
            <person name="Tassone E.E."/>
            <person name="Geib S.M."/>
            <person name="Hall B."/>
            <person name="Fabrick J.A."/>
            <person name="Brent C.S."/>
            <person name="Hull J.J."/>
        </authorList>
    </citation>
    <scope>NUCLEOTIDE SEQUENCE</scope>
</reference>
<organism evidence="2">
    <name type="scientific">Lygus hesperus</name>
    <name type="common">Western plant bug</name>
    <dbReference type="NCBI Taxonomy" id="30085"/>
    <lineage>
        <taxon>Eukaryota</taxon>
        <taxon>Metazoa</taxon>
        <taxon>Ecdysozoa</taxon>
        <taxon>Arthropoda</taxon>
        <taxon>Hexapoda</taxon>
        <taxon>Insecta</taxon>
        <taxon>Pterygota</taxon>
        <taxon>Neoptera</taxon>
        <taxon>Paraneoptera</taxon>
        <taxon>Hemiptera</taxon>
        <taxon>Heteroptera</taxon>
        <taxon>Panheteroptera</taxon>
        <taxon>Cimicomorpha</taxon>
        <taxon>Miridae</taxon>
        <taxon>Mirini</taxon>
        <taxon>Lygus</taxon>
    </lineage>
</organism>
<name>A0A146LAD6_LYGHE</name>
<protein>
    <submittedName>
        <fullName evidence="2">Uncharacterized protein</fullName>
    </submittedName>
</protein>
<dbReference type="AlphaFoldDB" id="A0A146LAD6"/>
<evidence type="ECO:0000256" key="1">
    <source>
        <dbReference type="SAM" id="MobiDB-lite"/>
    </source>
</evidence>
<evidence type="ECO:0000313" key="2">
    <source>
        <dbReference type="EMBL" id="JAQ05294.1"/>
    </source>
</evidence>